<dbReference type="Gene3D" id="3.80.10.10">
    <property type="entry name" value="Ribonuclease Inhibitor"/>
    <property type="match status" value="1"/>
</dbReference>
<proteinExistence type="predicted"/>
<evidence type="ECO:0008006" key="3">
    <source>
        <dbReference type="Google" id="ProtNLM"/>
    </source>
</evidence>
<gene>
    <name evidence="1" type="ORF">TRAPUB_243</name>
</gene>
<dbReference type="SUPFAM" id="SSF52047">
    <property type="entry name" value="RNI-like"/>
    <property type="match status" value="1"/>
</dbReference>
<evidence type="ECO:0000313" key="2">
    <source>
        <dbReference type="Proteomes" id="UP000184267"/>
    </source>
</evidence>
<organism evidence="1 2">
    <name type="scientific">Trametes pubescens</name>
    <name type="common">White-rot fungus</name>
    <dbReference type="NCBI Taxonomy" id="154538"/>
    <lineage>
        <taxon>Eukaryota</taxon>
        <taxon>Fungi</taxon>
        <taxon>Dikarya</taxon>
        <taxon>Basidiomycota</taxon>
        <taxon>Agaricomycotina</taxon>
        <taxon>Agaricomycetes</taxon>
        <taxon>Polyporales</taxon>
        <taxon>Polyporaceae</taxon>
        <taxon>Trametes</taxon>
    </lineage>
</organism>
<dbReference type="EMBL" id="MNAD01001008">
    <property type="protein sequence ID" value="OJT08892.1"/>
    <property type="molecule type" value="Genomic_DNA"/>
</dbReference>
<dbReference type="InterPro" id="IPR032675">
    <property type="entry name" value="LRR_dom_sf"/>
</dbReference>
<dbReference type="Proteomes" id="UP000184267">
    <property type="component" value="Unassembled WGS sequence"/>
</dbReference>
<reference evidence="1 2" key="1">
    <citation type="submission" date="2016-10" db="EMBL/GenBank/DDBJ databases">
        <title>Genome sequence of the basidiomycete white-rot fungus Trametes pubescens.</title>
        <authorList>
            <person name="Makela M.R."/>
            <person name="Granchi Z."/>
            <person name="Peng M."/>
            <person name="De Vries R.P."/>
            <person name="Grigoriev I."/>
            <person name="Riley R."/>
            <person name="Hilden K."/>
        </authorList>
    </citation>
    <scope>NUCLEOTIDE SEQUENCE [LARGE SCALE GENOMIC DNA]</scope>
    <source>
        <strain evidence="1 2">FBCC735</strain>
    </source>
</reference>
<name>A0A1M2VMX9_TRAPU</name>
<dbReference type="OrthoDB" id="3222238at2759"/>
<comment type="caution">
    <text evidence="1">The sequence shown here is derived from an EMBL/GenBank/DDBJ whole genome shotgun (WGS) entry which is preliminary data.</text>
</comment>
<accession>A0A1M2VMX9</accession>
<sequence>MALSRLWNDDILHDILDHLAPSGFPATPQDRPGLIALAVCARVSKLFYGSAVQVLWREVDSLAIILSILTPPLLRTESTHQRTFALVGAIPDPVYARFQYYASRIRRLIHSAERDRIQPAVLVELQRRAGGEPLFPNLKSLFWCQRTAPDVSEIVPLVSPSLRELCISEIGSQASFVPPPAQSSFSQFIHTLSAAAPSIETLTLSGYIDPSFVLCVSELKQLRALNIINFAQRGFGAGYLPVIRSCAALSHLRELGINLSGDGVHHASALAATPADGVDPTSEGDFTGFNSLRSLRVHGSLALVSRFISHVASAELASFGVFVPHPDRFQDYHACLSTLCTRFADSLRVVRFSGTWTGTLASLPRPMDILAPLLRLPQLEEVCILSGTGVASTLTAADTLAIAQAWPRLRELKLLYQSVPAALPVDALAVFAVHCPRLRALWLASVDLRGVGSRDLGACQASSHGLKHIWLPGDVASADVHRVAEFVDRIFPSLDPRPVALPWHPGQVEGGWERLLVCLRELQTARRAGAPPQLTQNPGWMYDVAGWARSTIKMAGAYKLHIPAADSCRPIEPSSAL</sequence>
<protein>
    <recommendedName>
        <fullName evidence="3">F-box domain-containing protein</fullName>
    </recommendedName>
</protein>
<evidence type="ECO:0000313" key="1">
    <source>
        <dbReference type="EMBL" id="OJT08892.1"/>
    </source>
</evidence>
<dbReference type="AlphaFoldDB" id="A0A1M2VMX9"/>
<keyword evidence="2" id="KW-1185">Reference proteome</keyword>
<dbReference type="OMA" id="RTESTHQ"/>